<evidence type="ECO:0000313" key="1">
    <source>
        <dbReference type="EMBL" id="QBZ82886.1"/>
    </source>
</evidence>
<dbReference type="EMBL" id="CP032096">
    <property type="protein sequence ID" value="QBZ82886.1"/>
    <property type="molecule type" value="Genomic_DNA"/>
</dbReference>
<proteinExistence type="predicted"/>
<evidence type="ECO:0000313" key="2">
    <source>
        <dbReference type="Proteomes" id="UP000296201"/>
    </source>
</evidence>
<name>A0A4P7NYX7_9GAMM</name>
<gene>
    <name evidence="1" type="ORF">GHNINEIG_00925</name>
</gene>
<dbReference type="Proteomes" id="UP000296201">
    <property type="component" value="Chromosome"/>
</dbReference>
<dbReference type="OrthoDB" id="9801383at2"/>
<sequence length="630" mass="67449">MKFNQLTLAISTVIASSAILTGCNDLQGEDGVNLTSSNNDVSFASIPVPSDTATKTSLQTTSEVVVNGQKQTIGYTKLFATGELDSSGETWGAVKDYLDQGITFADGSAYICNGTNSGVGSGLDHISILQKNDKLYMVSQYECQIGSMYMNELKQDSKTGALSVKDGSLQFISQKDDFGGYVHCAGQTTPWQSHLGSEEYEPDARSVEANADPVTGLTSNTYYDEVAKFWGNDATKMSPYYYGWTPEVKITASGTADYAKHYSMGRFAHELAYVMPDKKTVYLSDDGTNGSLFMFVADAAEDLSAGTLYAAKWNQVTADGLGRATITWVSLGHSTDAAVKAILNPDGNVQTNDAPKFSDIFSTEAPQADGSCATAGFININTSAGNECLKLKDVNGDAAIDATDEALAARLESRRMAAYKGATSEFRKKEGITFNARDNKLYVAISEVARGMEDNAKNGAANTTYDLGGNNDIKLPYNKCGGVYELNVTKDSTIGSDYVAYDMVGEVAGIATDYSGTALSANSCDVNNISNPDNVTFLEGTDILVIGEDTSKHENNMIWAYNIKDKSLSRILTTPLDAETTSPFWHKNINGFGYLTAVTQHPMDGQAGATAAEKESQAGVMGPFDFTTIK</sequence>
<reference evidence="1 2" key="1">
    <citation type="submission" date="2018-08" db="EMBL/GenBank/DDBJ databases">
        <title>Horizontal acquisition of hydrogen conversion ability and other habitat adaptations in Hydrogenovibrio crunogenus strains.</title>
        <authorList>
            <person name="Gonnella G."/>
            <person name="Adam N."/>
            <person name="Perner M."/>
        </authorList>
    </citation>
    <scope>NUCLEOTIDE SEQUENCE [LARGE SCALE GENOMIC DNA]</scope>
    <source>
        <strain evidence="1 2">SP-41</strain>
    </source>
</reference>
<dbReference type="PANTHER" id="PTHR35399:SF2">
    <property type="entry name" value="DUF839 DOMAIN-CONTAINING PROTEIN"/>
    <property type="match status" value="1"/>
</dbReference>
<dbReference type="InterPro" id="IPR008557">
    <property type="entry name" value="PhoX"/>
</dbReference>
<dbReference type="Pfam" id="PF05787">
    <property type="entry name" value="PhoX"/>
    <property type="match status" value="1"/>
</dbReference>
<organism evidence="1 2">
    <name type="scientific">Hydrogenovibrio crunogenus</name>
    <dbReference type="NCBI Taxonomy" id="39765"/>
    <lineage>
        <taxon>Bacteria</taxon>
        <taxon>Pseudomonadati</taxon>
        <taxon>Pseudomonadota</taxon>
        <taxon>Gammaproteobacteria</taxon>
        <taxon>Thiotrichales</taxon>
        <taxon>Piscirickettsiaceae</taxon>
        <taxon>Hydrogenovibrio</taxon>
    </lineage>
</organism>
<dbReference type="PROSITE" id="PS51257">
    <property type="entry name" value="PROKAR_LIPOPROTEIN"/>
    <property type="match status" value="1"/>
</dbReference>
<dbReference type="PANTHER" id="PTHR35399">
    <property type="entry name" value="SLR8030 PROTEIN"/>
    <property type="match status" value="1"/>
</dbReference>
<protein>
    <submittedName>
        <fullName evidence="1">Alkaline phosphatase</fullName>
    </submittedName>
</protein>
<keyword evidence="2" id="KW-1185">Reference proteome</keyword>
<accession>A0A4P7NYX7</accession>
<dbReference type="RefSeq" id="WP_135795553.1">
    <property type="nucleotide sequence ID" value="NZ_CP032096.1"/>
</dbReference>
<dbReference type="AlphaFoldDB" id="A0A4P7NYX7"/>